<dbReference type="PANTHER" id="PTHR10948:SF23">
    <property type="entry name" value="TRANSPOSASE INSI FOR INSERTION SEQUENCE ELEMENT IS30A-RELATED"/>
    <property type="match status" value="1"/>
</dbReference>
<dbReference type="STRING" id="394193.SAMN04489732_103157"/>
<proteinExistence type="predicted"/>
<feature type="region of interest" description="Disordered" evidence="1">
    <location>
        <begin position="172"/>
        <end position="214"/>
    </location>
</feature>
<dbReference type="GO" id="GO:0032196">
    <property type="term" value="P:transposition"/>
    <property type="evidence" value="ECO:0007669"/>
    <property type="project" value="TreeGrafter"/>
</dbReference>
<evidence type="ECO:0000313" key="2">
    <source>
        <dbReference type="EMBL" id="SEP00077.1"/>
    </source>
</evidence>
<organism evidence="2 3">
    <name type="scientific">Amycolatopsis saalfeldensis</name>
    <dbReference type="NCBI Taxonomy" id="394193"/>
    <lineage>
        <taxon>Bacteria</taxon>
        <taxon>Bacillati</taxon>
        <taxon>Actinomycetota</taxon>
        <taxon>Actinomycetes</taxon>
        <taxon>Pseudonocardiales</taxon>
        <taxon>Pseudonocardiaceae</taxon>
        <taxon>Amycolatopsis</taxon>
    </lineage>
</organism>
<sequence length="214" mass="23629">MTGKCRRWLSREVRVGFWDQVRAGLSVDRAAIASGVSPASGRRLFEQAGGVITNAPVACSGRLLSWAEWELARNSTAAGYRASTAQHTAEHHAKRPKPAKLTTNPALHARVQQDLRARWSPEQIAARLKRDFPDQPRMHVTHETICQALYVQARGGLHRELAACLRTGRAVRTPQRTPDGRRTRQGKIAGMVPISERPRRSRRPGPSPGTGKAT</sequence>
<accession>A0A1H8UAK9</accession>
<dbReference type="GO" id="GO:0005829">
    <property type="term" value="C:cytosol"/>
    <property type="evidence" value="ECO:0007669"/>
    <property type="project" value="TreeGrafter"/>
</dbReference>
<gene>
    <name evidence="2" type="ORF">SAMN04489732_103157</name>
</gene>
<name>A0A1H8UAK9_9PSEU</name>
<dbReference type="OrthoDB" id="9803231at2"/>
<evidence type="ECO:0000313" key="3">
    <source>
        <dbReference type="Proteomes" id="UP000198582"/>
    </source>
</evidence>
<reference evidence="2 3" key="1">
    <citation type="submission" date="2016-10" db="EMBL/GenBank/DDBJ databases">
        <authorList>
            <person name="de Groot N.N."/>
        </authorList>
    </citation>
    <scope>NUCLEOTIDE SEQUENCE [LARGE SCALE GENOMIC DNA]</scope>
    <source>
        <strain evidence="2 3">DSM 44993</strain>
    </source>
</reference>
<dbReference type="Proteomes" id="UP000198582">
    <property type="component" value="Unassembled WGS sequence"/>
</dbReference>
<dbReference type="GO" id="GO:0004803">
    <property type="term" value="F:transposase activity"/>
    <property type="evidence" value="ECO:0007669"/>
    <property type="project" value="TreeGrafter"/>
</dbReference>
<dbReference type="PANTHER" id="PTHR10948">
    <property type="entry name" value="TRANSPOSASE"/>
    <property type="match status" value="1"/>
</dbReference>
<evidence type="ECO:0000256" key="1">
    <source>
        <dbReference type="SAM" id="MobiDB-lite"/>
    </source>
</evidence>
<dbReference type="InterPro" id="IPR051917">
    <property type="entry name" value="Transposase-Integrase"/>
</dbReference>
<dbReference type="AlphaFoldDB" id="A0A1H8UAK9"/>
<keyword evidence="3" id="KW-1185">Reference proteome</keyword>
<dbReference type="EMBL" id="FOEF01000003">
    <property type="protein sequence ID" value="SEP00077.1"/>
    <property type="molecule type" value="Genomic_DNA"/>
</dbReference>
<protein>
    <submittedName>
        <fullName evidence="2">Uncharacterized protein</fullName>
    </submittedName>
</protein>